<dbReference type="EMBL" id="CCBQ010000004">
    <property type="protein sequence ID" value="CDO91881.1"/>
    <property type="molecule type" value="Genomic_DNA"/>
</dbReference>
<evidence type="ECO:0000256" key="3">
    <source>
        <dbReference type="ARBA" id="ARBA00022448"/>
    </source>
</evidence>
<evidence type="ECO:0000256" key="5">
    <source>
        <dbReference type="ARBA" id="ARBA00022927"/>
    </source>
</evidence>
<keyword evidence="3" id="KW-0813">Transport</keyword>
<dbReference type="Gene3D" id="2.130.10.10">
    <property type="entry name" value="YVTN repeat-like/Quinoprotein amine dehydrogenase"/>
    <property type="match status" value="1"/>
</dbReference>
<dbReference type="PANTHER" id="PTHR13405">
    <property type="entry name" value="NUCLEAR PORE COMPLEX PROTEIN NUP133"/>
    <property type="match status" value="1"/>
</dbReference>
<evidence type="ECO:0000313" key="11">
    <source>
        <dbReference type="Proteomes" id="UP000031516"/>
    </source>
</evidence>
<dbReference type="Pfam" id="PF08801">
    <property type="entry name" value="Nucleoporin_N"/>
    <property type="match status" value="1"/>
</dbReference>
<protein>
    <submittedName>
        <fullName evidence="10">WGS project CCBQ000000000 data, contig 00107</fullName>
    </submittedName>
</protein>
<evidence type="ECO:0000313" key="10">
    <source>
        <dbReference type="EMBL" id="CDO91881.1"/>
    </source>
</evidence>
<evidence type="ECO:0000256" key="6">
    <source>
        <dbReference type="ARBA" id="ARBA00023010"/>
    </source>
</evidence>
<keyword evidence="6" id="KW-0811">Translocation</keyword>
<comment type="caution">
    <text evidence="10">The sequence shown here is derived from an EMBL/GenBank/DDBJ whole genome shotgun (WGS) entry which is preliminary data.</text>
</comment>
<dbReference type="GO" id="GO:0000972">
    <property type="term" value="P:transcription-dependent tethering of RNA polymerase II gene DNA at nuclear periphery"/>
    <property type="evidence" value="ECO:0007669"/>
    <property type="project" value="TreeGrafter"/>
</dbReference>
<feature type="domain" description="Nucleoporin Nup133/Nup155-like N-terminal" evidence="9">
    <location>
        <begin position="45"/>
        <end position="429"/>
    </location>
</feature>
<evidence type="ECO:0000256" key="1">
    <source>
        <dbReference type="ARBA" id="ARBA00004259"/>
    </source>
</evidence>
<reference evidence="10 11" key="1">
    <citation type="submission" date="2014-03" db="EMBL/GenBank/DDBJ databases">
        <title>The genome of Kluyveromyces dobzhanskii.</title>
        <authorList>
            <person name="Nystedt B."/>
            <person name="Astrom S."/>
        </authorList>
    </citation>
    <scope>NUCLEOTIDE SEQUENCE [LARGE SCALE GENOMIC DNA]</scope>
    <source>
        <strain evidence="10 11">CBS 2104</strain>
    </source>
</reference>
<dbReference type="InterPro" id="IPR007187">
    <property type="entry name" value="Nucleoporin_Nup133/Nup155_C"/>
</dbReference>
<gene>
    <name evidence="10" type="ORF">KLDO_g212</name>
</gene>
<sequence length="1105" mass="126413">MTQLFQLRKELSVPDTHEDSVVSVDDASMRSTGTNAQFSNEQVITENGKYKVSRLAPSLSFLPDGVDLNCRIDARSGYALCCDTDNVYAWPFSSSETHPNFVRIPLHDEEYESWSKPPLCCFTWPSVLERDLKSSPGLFLVNTKSGDIQFYEDVDTVSQVASFLTQTKRHKATLKLRDGEYVDSLINAEPAGILLSTNFGRVEFCTIRDANGKPFVSLKQTIVKCQVGMFSSMSQSKKIVSLKLGEITGKGERLVSILTRGAHYQVWNLSSVGNSYKRIDVNVLSEISHAVLEHFPSATSCLQLLDCHPLPGDINAYLFLSCLKESNETHYLLSTIILDENTNSFSIFSTYRLNTYTRPMSENFIPRLVVPSAYNEELLVLTSVYTLFSDATVLTQTSSKLDSNYPFKRKWEDIIRFNKDMNVRGHDYDSNALYITDGRTCTLKLETFEKYEKSDFQEIRFIKSHVDQYIYFGGHSADSLLDFDLPENLDLQPQEIETDIQMSSDEIKYALSNHIPPVTSNVIKHLNIRSELFDRLLTFVAHNFLDQTSSQFKLDLISDFEMIKCVERLYSLLPDLPDSVSQAWKAVLTENSYESDSTFVTNGIAKIPELLGSFFKHLNDLMKSTHDVHLKSQIVNLINQIVYRSILEECENDYRYGLFQMNPDDISRNIPWFTTYGIIESINEIFFLLRHASEDTGVLIEFGEDLLLTVKSLYYIVRQITMWIDTNAITDSSYTHFFEENHLLWNRVLRDTGKAQDSILITDFYRDFEALVETLQTLPKITAFSLYDEFFQKYDYEFAKSLFSYYVKNGSWDELYETFGDSHAEFLAQFLEEFPENGNVKWIGEIYSNKFEDAAKTLISISTGTKSLGQDLKHRQAQLSIAKLSALAAEPHDMKEINDIQTELDLIDGQILLSQEVQESNLNPIFQDFATYQTLYRYLSDAVRRRESLSVPHMVELFTLLNKDSSFGFALSILAIDCTLPTGVKKYSEFQIWRRCLLAGEETLRQTLRVFFQQQFYNQNIELPIIDNLTNEKLITDSYLDGMYHGLTDLGELAADVKREISLLSNSSVDVKMLQSIIGEINEETGNQCVINYVTNTIEAHPSSF</sequence>
<keyword evidence="4" id="KW-0509">mRNA transport</keyword>
<dbReference type="GO" id="GO:0031080">
    <property type="term" value="C:nuclear pore outer ring"/>
    <property type="evidence" value="ECO:0007669"/>
    <property type="project" value="TreeGrafter"/>
</dbReference>
<evidence type="ECO:0000259" key="9">
    <source>
        <dbReference type="Pfam" id="PF08801"/>
    </source>
</evidence>
<proteinExistence type="inferred from homology"/>
<evidence type="ECO:0000256" key="4">
    <source>
        <dbReference type="ARBA" id="ARBA00022816"/>
    </source>
</evidence>
<dbReference type="Proteomes" id="UP000031516">
    <property type="component" value="Unassembled WGS sequence"/>
</dbReference>
<dbReference type="Pfam" id="PF03177">
    <property type="entry name" value="Nucleoporin_C"/>
    <property type="match status" value="1"/>
</dbReference>
<evidence type="ECO:0000256" key="2">
    <source>
        <dbReference type="ARBA" id="ARBA00005569"/>
    </source>
</evidence>
<organism evidence="10 11">
    <name type="scientific">Kluyveromyces dobzhanskii CBS 2104</name>
    <dbReference type="NCBI Taxonomy" id="1427455"/>
    <lineage>
        <taxon>Eukaryota</taxon>
        <taxon>Fungi</taxon>
        <taxon>Dikarya</taxon>
        <taxon>Ascomycota</taxon>
        <taxon>Saccharomycotina</taxon>
        <taxon>Saccharomycetes</taxon>
        <taxon>Saccharomycetales</taxon>
        <taxon>Saccharomycetaceae</taxon>
        <taxon>Kluyveromyces</taxon>
    </lineage>
</organism>
<keyword evidence="11" id="KW-1185">Reference proteome</keyword>
<accession>A0A0A8L0V0</accession>
<comment type="subcellular location">
    <subcellularLocation>
        <location evidence="1">Nucleus envelope</location>
    </subcellularLocation>
</comment>
<dbReference type="InterPro" id="IPR014908">
    <property type="entry name" value="Nucleoporin_Nup133/Nup155_N"/>
</dbReference>
<keyword evidence="7" id="KW-0539">Nucleus</keyword>
<dbReference type="PANTHER" id="PTHR13405:SF11">
    <property type="entry name" value="NUCLEAR PORE COMPLEX PROTEIN NUP133"/>
    <property type="match status" value="1"/>
</dbReference>
<dbReference type="GO" id="GO:0017056">
    <property type="term" value="F:structural constituent of nuclear pore"/>
    <property type="evidence" value="ECO:0007669"/>
    <property type="project" value="InterPro"/>
</dbReference>
<evidence type="ECO:0000259" key="8">
    <source>
        <dbReference type="Pfam" id="PF03177"/>
    </source>
</evidence>
<dbReference type="InterPro" id="IPR015943">
    <property type="entry name" value="WD40/YVTN_repeat-like_dom_sf"/>
</dbReference>
<dbReference type="OrthoDB" id="103454at2759"/>
<feature type="domain" description="Nucleoporin Nup133/Nup155-like C-terminal" evidence="8">
    <location>
        <begin position="786"/>
        <end position="920"/>
    </location>
</feature>
<comment type="similarity">
    <text evidence="2">Belongs to the nucleoporin Nup133 family.</text>
</comment>
<dbReference type="GO" id="GO:0016973">
    <property type="term" value="P:poly(A)+ mRNA export from nucleus"/>
    <property type="evidence" value="ECO:0007669"/>
    <property type="project" value="TreeGrafter"/>
</dbReference>
<evidence type="ECO:0000256" key="7">
    <source>
        <dbReference type="ARBA" id="ARBA00023242"/>
    </source>
</evidence>
<dbReference type="InterPro" id="IPR037624">
    <property type="entry name" value="Nup133-like"/>
</dbReference>
<dbReference type="AlphaFoldDB" id="A0A0A8L0V0"/>
<name>A0A0A8L0V0_9SACH</name>
<dbReference type="Gene3D" id="1.20.58.1380">
    <property type="match status" value="1"/>
</dbReference>
<dbReference type="SUPFAM" id="SSF117289">
    <property type="entry name" value="Nucleoporin domain"/>
    <property type="match status" value="1"/>
</dbReference>
<dbReference type="GO" id="GO:0006606">
    <property type="term" value="P:protein import into nucleus"/>
    <property type="evidence" value="ECO:0007669"/>
    <property type="project" value="TreeGrafter"/>
</dbReference>
<keyword evidence="5" id="KW-0653">Protein transport</keyword>